<name>A0ACC2T5A6_9FUNG</name>
<dbReference type="EMBL" id="QTSX02003615">
    <property type="protein sequence ID" value="KAJ9069675.1"/>
    <property type="molecule type" value="Genomic_DNA"/>
</dbReference>
<protein>
    <submittedName>
        <fullName evidence="1">Uncharacterized protein</fullName>
    </submittedName>
</protein>
<keyword evidence="2" id="KW-1185">Reference proteome</keyword>
<reference evidence="1" key="1">
    <citation type="submission" date="2022-04" db="EMBL/GenBank/DDBJ databases">
        <title>Genome of the entomopathogenic fungus Entomophthora muscae.</title>
        <authorList>
            <person name="Elya C."/>
            <person name="Lovett B.R."/>
            <person name="Lee E."/>
            <person name="Macias A.M."/>
            <person name="Hajek A.E."/>
            <person name="De Bivort B.L."/>
            <person name="Kasson M.T."/>
            <person name="De Fine Licht H.H."/>
            <person name="Stajich J.E."/>
        </authorList>
    </citation>
    <scope>NUCLEOTIDE SEQUENCE</scope>
    <source>
        <strain evidence="1">Berkeley</strain>
    </source>
</reference>
<evidence type="ECO:0000313" key="2">
    <source>
        <dbReference type="Proteomes" id="UP001165960"/>
    </source>
</evidence>
<accession>A0ACC2T5A6</accession>
<dbReference type="Proteomes" id="UP001165960">
    <property type="component" value="Unassembled WGS sequence"/>
</dbReference>
<evidence type="ECO:0000313" key="1">
    <source>
        <dbReference type="EMBL" id="KAJ9069675.1"/>
    </source>
</evidence>
<proteinExistence type="predicted"/>
<sequence>MLAGRAMVQEQFGPSAQLLGIDVAMVGIGLLAVTLNVLLLRILFRERLTIDRGLMAAIGLFDIAMSGFIIYSVVMRWSGVLIQTGSAMCLVSSILFNSATVLTPMFVAQLSLVRYLAIVRGVRMGWNSLVFCLISLLLVWVIFLWRGLTSELVLLPSGMYCTPLYWGMDISDKLFGSIILVVVIPSLIAIPFAYNRVMTHYRQIIPLSRLEGYIVQQQLRRNTTFITITVIAYFMAFIPELVHVFLTIVFDVQRTALSDGIVMTLLFSITITNALFALLLHEETRRVLLSQIHTTVISLKSIHRMFKTSPIDLS</sequence>
<organism evidence="1 2">
    <name type="scientific">Entomophthora muscae</name>
    <dbReference type="NCBI Taxonomy" id="34485"/>
    <lineage>
        <taxon>Eukaryota</taxon>
        <taxon>Fungi</taxon>
        <taxon>Fungi incertae sedis</taxon>
        <taxon>Zoopagomycota</taxon>
        <taxon>Entomophthoromycotina</taxon>
        <taxon>Entomophthoromycetes</taxon>
        <taxon>Entomophthorales</taxon>
        <taxon>Entomophthoraceae</taxon>
        <taxon>Entomophthora</taxon>
    </lineage>
</organism>
<gene>
    <name evidence="1" type="ORF">DSO57_1016149</name>
</gene>
<comment type="caution">
    <text evidence="1">The sequence shown here is derived from an EMBL/GenBank/DDBJ whole genome shotgun (WGS) entry which is preliminary data.</text>
</comment>